<accession>A0ABT1HPZ7</accession>
<dbReference type="SUPFAM" id="SSF50370">
    <property type="entry name" value="Ricin B-like lectins"/>
    <property type="match status" value="1"/>
</dbReference>
<gene>
    <name evidence="3" type="ORF">LX15_001248</name>
</gene>
<feature type="domain" description="Ricin B lectin" evidence="2">
    <location>
        <begin position="65"/>
        <end position="133"/>
    </location>
</feature>
<dbReference type="Proteomes" id="UP001205311">
    <property type="component" value="Unassembled WGS sequence"/>
</dbReference>
<evidence type="ECO:0000313" key="4">
    <source>
        <dbReference type="Proteomes" id="UP001205311"/>
    </source>
</evidence>
<proteinExistence type="predicted"/>
<dbReference type="Gene3D" id="2.80.10.50">
    <property type="match status" value="1"/>
</dbReference>
<dbReference type="InterPro" id="IPR035992">
    <property type="entry name" value="Ricin_B-like_lectins"/>
</dbReference>
<feature type="signal peptide" evidence="1">
    <location>
        <begin position="1"/>
        <end position="26"/>
    </location>
</feature>
<evidence type="ECO:0000313" key="3">
    <source>
        <dbReference type="EMBL" id="MCP2257563.1"/>
    </source>
</evidence>
<keyword evidence="4" id="KW-1185">Reference proteome</keyword>
<dbReference type="PROSITE" id="PS50231">
    <property type="entry name" value="RICIN_B_LECTIN"/>
    <property type="match status" value="1"/>
</dbReference>
<evidence type="ECO:0000256" key="1">
    <source>
        <dbReference type="SAM" id="SignalP"/>
    </source>
</evidence>
<dbReference type="CDD" id="cd23415">
    <property type="entry name" value="beta-trefoil_Ricin_AH"/>
    <property type="match status" value="1"/>
</dbReference>
<feature type="chain" id="PRO_5046702745" evidence="1">
    <location>
        <begin position="27"/>
        <end position="160"/>
    </location>
</feature>
<evidence type="ECO:0000259" key="2">
    <source>
        <dbReference type="Pfam" id="PF14200"/>
    </source>
</evidence>
<comment type="caution">
    <text evidence="3">The sequence shown here is derived from an EMBL/GenBank/DDBJ whole genome shotgun (WGS) entry which is preliminary data.</text>
</comment>
<dbReference type="Pfam" id="PF14200">
    <property type="entry name" value="RicinB_lectin_2"/>
    <property type="match status" value="1"/>
</dbReference>
<sequence>MRRRHVVLSALLGLLSAGLLTPPASAAGADTRFEISNHRFGQCLDHDAEGKVYVKDCTRDMENRYQRWRLARQSNGEFTLQGVATGRCAELSGFKPTTSPCDGGKAEQRWRIVSDPKIAPFVLIQGVTSGRCLFQGNRNMMVGAGCSVDDARDRWLVKKQ</sequence>
<dbReference type="InterPro" id="IPR000772">
    <property type="entry name" value="Ricin_B_lectin"/>
</dbReference>
<dbReference type="RefSeq" id="WP_253668513.1">
    <property type="nucleotide sequence ID" value="NZ_JAMTCP010000004.1"/>
</dbReference>
<dbReference type="EMBL" id="JAMTCP010000004">
    <property type="protein sequence ID" value="MCP2257563.1"/>
    <property type="molecule type" value="Genomic_DNA"/>
</dbReference>
<protein>
    <submittedName>
        <fullName evidence="3">Ricin-type beta-trefoil lectin domain-containing protein</fullName>
    </submittedName>
</protein>
<organism evidence="3 4">
    <name type="scientific">Streptoalloteichus tenebrarius (strain ATCC 17920 / DSM 40477 / JCM 4838 / CBS 697.72 / NBRC 16177 / NCIMB 11028 / NRRL B-12390 / A12253. 1 / ISP 5477)</name>
    <name type="common">Streptomyces tenebrarius</name>
    <dbReference type="NCBI Taxonomy" id="1933"/>
    <lineage>
        <taxon>Bacteria</taxon>
        <taxon>Bacillati</taxon>
        <taxon>Actinomycetota</taxon>
        <taxon>Actinomycetes</taxon>
        <taxon>Pseudonocardiales</taxon>
        <taxon>Pseudonocardiaceae</taxon>
        <taxon>Streptoalloteichus</taxon>
    </lineage>
</organism>
<keyword evidence="1" id="KW-0732">Signal</keyword>
<reference evidence="3 4" key="1">
    <citation type="submission" date="2022-06" db="EMBL/GenBank/DDBJ databases">
        <title>Genomic Encyclopedia of Archaeal and Bacterial Type Strains, Phase II (KMG-II): from individual species to whole genera.</title>
        <authorList>
            <person name="Goeker M."/>
        </authorList>
    </citation>
    <scope>NUCLEOTIDE SEQUENCE [LARGE SCALE GENOMIC DNA]</scope>
    <source>
        <strain evidence="3 4">DSM 40477</strain>
    </source>
</reference>
<name>A0ABT1HPZ7_STRSD</name>